<evidence type="ECO:0000313" key="4">
    <source>
        <dbReference type="RefSeq" id="XP_028151149.1"/>
    </source>
</evidence>
<evidence type="ECO:0000313" key="3">
    <source>
        <dbReference type="Proteomes" id="UP001652700"/>
    </source>
</evidence>
<accession>A0A6P7GND4</accession>
<sequence length="220" mass="25311">MRINPQKVLTLSLRLGVFYGRRSAESIKELSSQCVRPPTRPNSEKCTERGPLPWETDERQKYIDRQNQGIECDDLRPQSVIDSFKSNWERRKMERGRKEFERIAIIRKTYPHVEAEKKPCVPGCPVAGWQLLNSACHQTHSHQEAEKKPNQPDPGRDCQLMTSACRQTSCHLEAEKRTKLPENRGRACKLLTSTSTSRQTDCYLEAKQKTNVPGYPGRNC</sequence>
<evidence type="ECO:0000256" key="1">
    <source>
        <dbReference type="SAM" id="MobiDB-lite"/>
    </source>
</evidence>
<organism evidence="4">
    <name type="scientific">Diabrotica virgifera virgifera</name>
    <name type="common">western corn rootworm</name>
    <dbReference type="NCBI Taxonomy" id="50390"/>
    <lineage>
        <taxon>Eukaryota</taxon>
        <taxon>Metazoa</taxon>
        <taxon>Ecdysozoa</taxon>
        <taxon>Arthropoda</taxon>
        <taxon>Hexapoda</taxon>
        <taxon>Insecta</taxon>
        <taxon>Pterygota</taxon>
        <taxon>Neoptera</taxon>
        <taxon>Endopterygota</taxon>
        <taxon>Coleoptera</taxon>
        <taxon>Polyphaga</taxon>
        <taxon>Cucujiformia</taxon>
        <taxon>Chrysomeloidea</taxon>
        <taxon>Chrysomelidae</taxon>
        <taxon>Galerucinae</taxon>
        <taxon>Diabroticina</taxon>
        <taxon>Diabroticites</taxon>
        <taxon>Diabrotica</taxon>
    </lineage>
</organism>
<gene>
    <name evidence="4" type="primary">LOC114344515</name>
</gene>
<feature type="region of interest" description="Disordered" evidence="1">
    <location>
        <begin position="30"/>
        <end position="52"/>
    </location>
</feature>
<protein>
    <submittedName>
        <fullName evidence="4">Uncharacterized protein LOC114344515</fullName>
    </submittedName>
</protein>
<reference evidence="4" key="1">
    <citation type="submission" date="2025-04" db="UniProtKB">
        <authorList>
            <consortium name="RefSeq"/>
        </authorList>
    </citation>
    <scope>IDENTIFICATION</scope>
    <source>
        <tissue evidence="4">Whole insect</tissue>
    </source>
</reference>
<evidence type="ECO:0000313" key="2">
    <source>
        <dbReference type="EnsemblMetazoa" id="XP_050504863.1"/>
    </source>
</evidence>
<keyword evidence="3" id="KW-1185">Reference proteome</keyword>
<name>A0A6P7GND4_DIAVI</name>
<reference evidence="2" key="2">
    <citation type="submission" date="2025-05" db="UniProtKB">
        <authorList>
            <consortium name="EnsemblMetazoa"/>
        </authorList>
    </citation>
    <scope>IDENTIFICATION</scope>
</reference>
<dbReference type="Proteomes" id="UP001652700">
    <property type="component" value="Unplaced"/>
</dbReference>
<proteinExistence type="predicted"/>
<dbReference type="OrthoDB" id="6711390at2759"/>
<dbReference type="EnsemblMetazoa" id="XM_050648906.1">
    <property type="protein sequence ID" value="XP_050504863.1"/>
    <property type="gene ID" value="LOC126883381"/>
</dbReference>
<dbReference type="RefSeq" id="XP_028151149.1">
    <property type="nucleotide sequence ID" value="XM_028295348.1"/>
</dbReference>
<dbReference type="InParanoid" id="A0A6P7GND4"/>
<dbReference type="AlphaFoldDB" id="A0A6P7GND4"/>